<evidence type="ECO:0000256" key="3">
    <source>
        <dbReference type="ARBA" id="ARBA00022722"/>
    </source>
</evidence>
<dbReference type="InterPro" id="IPR029060">
    <property type="entry name" value="PIN-like_dom_sf"/>
</dbReference>
<evidence type="ECO:0000256" key="6">
    <source>
        <dbReference type="ARBA" id="ARBA00022842"/>
    </source>
</evidence>
<evidence type="ECO:0000256" key="7">
    <source>
        <dbReference type="ARBA" id="ARBA00038093"/>
    </source>
</evidence>
<proteinExistence type="inferred from homology"/>
<dbReference type="PANTHER" id="PTHR33653:SF1">
    <property type="entry name" value="RIBONUCLEASE VAPC2"/>
    <property type="match status" value="1"/>
</dbReference>
<dbReference type="Pfam" id="PF01850">
    <property type="entry name" value="PIN"/>
    <property type="match status" value="1"/>
</dbReference>
<dbReference type="InterPro" id="IPR050556">
    <property type="entry name" value="Type_II_TA_system_RNase"/>
</dbReference>
<evidence type="ECO:0000256" key="2">
    <source>
        <dbReference type="ARBA" id="ARBA00022649"/>
    </source>
</evidence>
<comment type="cofactor">
    <cofactor evidence="1">
        <name>Mg(2+)</name>
        <dbReference type="ChEBI" id="CHEBI:18420"/>
    </cofactor>
</comment>
<evidence type="ECO:0000256" key="5">
    <source>
        <dbReference type="ARBA" id="ARBA00022801"/>
    </source>
</evidence>
<dbReference type="InterPro" id="IPR002716">
    <property type="entry name" value="PIN_dom"/>
</dbReference>
<keyword evidence="4" id="KW-0479">Metal-binding</keyword>
<evidence type="ECO:0000256" key="1">
    <source>
        <dbReference type="ARBA" id="ARBA00001946"/>
    </source>
</evidence>
<gene>
    <name evidence="9" type="ORF">WDZ17_00925</name>
</gene>
<keyword evidence="10" id="KW-1185">Reference proteome</keyword>
<comment type="caution">
    <text evidence="9">The sequence shown here is derived from an EMBL/GenBank/DDBJ whole genome shotgun (WGS) entry which is preliminary data.</text>
</comment>
<evidence type="ECO:0000313" key="10">
    <source>
        <dbReference type="Proteomes" id="UP001387100"/>
    </source>
</evidence>
<dbReference type="EMBL" id="JBBIAA010000001">
    <property type="protein sequence ID" value="MEJ5943856.1"/>
    <property type="molecule type" value="Genomic_DNA"/>
</dbReference>
<feature type="domain" description="PIN" evidence="8">
    <location>
        <begin position="5"/>
        <end position="109"/>
    </location>
</feature>
<keyword evidence="2" id="KW-1277">Toxin-antitoxin system</keyword>
<keyword evidence="6" id="KW-0460">Magnesium</keyword>
<organism evidence="9 10">
    <name type="scientific">Pseudokineococcus basanitobsidens</name>
    <dbReference type="NCBI Taxonomy" id="1926649"/>
    <lineage>
        <taxon>Bacteria</taxon>
        <taxon>Bacillati</taxon>
        <taxon>Actinomycetota</taxon>
        <taxon>Actinomycetes</taxon>
        <taxon>Kineosporiales</taxon>
        <taxon>Kineosporiaceae</taxon>
        <taxon>Pseudokineococcus</taxon>
    </lineage>
</organism>
<evidence type="ECO:0000313" key="9">
    <source>
        <dbReference type="EMBL" id="MEJ5943856.1"/>
    </source>
</evidence>
<sequence>MTDLLDTSVLISDDPIRTASAVSVVSLVELASGINRPGLSPAETRVRRTRWTAIESMFAPIPVDRPVLLAYLQVDQAVRSVGRDPRPRRMDLLIAATALAHDLRLLTRNPADFVGLEHLIEVATP</sequence>
<dbReference type="SUPFAM" id="SSF88723">
    <property type="entry name" value="PIN domain-like"/>
    <property type="match status" value="1"/>
</dbReference>
<dbReference type="Gene3D" id="3.40.50.1010">
    <property type="entry name" value="5'-nuclease"/>
    <property type="match status" value="1"/>
</dbReference>
<dbReference type="RefSeq" id="WP_339573248.1">
    <property type="nucleotide sequence ID" value="NZ_JBBIAA010000001.1"/>
</dbReference>
<evidence type="ECO:0000259" key="8">
    <source>
        <dbReference type="Pfam" id="PF01850"/>
    </source>
</evidence>
<protein>
    <submittedName>
        <fullName evidence="9">PIN domain-containing protein</fullName>
    </submittedName>
</protein>
<keyword evidence="3" id="KW-0540">Nuclease</keyword>
<evidence type="ECO:0000256" key="4">
    <source>
        <dbReference type="ARBA" id="ARBA00022723"/>
    </source>
</evidence>
<dbReference type="Proteomes" id="UP001387100">
    <property type="component" value="Unassembled WGS sequence"/>
</dbReference>
<dbReference type="PANTHER" id="PTHR33653">
    <property type="entry name" value="RIBONUCLEASE VAPC2"/>
    <property type="match status" value="1"/>
</dbReference>
<comment type="similarity">
    <text evidence="7">Belongs to the PINc/VapC protein family.</text>
</comment>
<accession>A0ABU8RFM6</accession>
<name>A0ABU8RFM6_9ACTN</name>
<reference evidence="9 10" key="1">
    <citation type="journal article" date="2017" name="Int. J. Syst. Evol. Microbiol.">
        <title>Pseudokineococcus basanitobsidens sp. nov., isolated from volcanic rock.</title>
        <authorList>
            <person name="Lee D.W."/>
            <person name="Park M.Y."/>
            <person name="Kim J.J."/>
            <person name="Kim B.S."/>
        </authorList>
    </citation>
    <scope>NUCLEOTIDE SEQUENCE [LARGE SCALE GENOMIC DNA]</scope>
    <source>
        <strain evidence="9 10">DSM 103726</strain>
    </source>
</reference>
<keyword evidence="5" id="KW-0378">Hydrolase</keyword>